<dbReference type="InterPro" id="IPR000182">
    <property type="entry name" value="GNAT_dom"/>
</dbReference>
<gene>
    <name evidence="2" type="ORF">ACFOZY_04290</name>
</gene>
<dbReference type="CDD" id="cd04301">
    <property type="entry name" value="NAT_SF"/>
    <property type="match status" value="1"/>
</dbReference>
<name>A0ABV8X3C7_9LACT</name>
<dbReference type="Pfam" id="PF00583">
    <property type="entry name" value="Acetyltransf_1"/>
    <property type="match status" value="1"/>
</dbReference>
<dbReference type="Proteomes" id="UP001595817">
    <property type="component" value="Unassembled WGS sequence"/>
</dbReference>
<evidence type="ECO:0000313" key="2">
    <source>
        <dbReference type="EMBL" id="MFC4409654.1"/>
    </source>
</evidence>
<keyword evidence="2" id="KW-0808">Transferase</keyword>
<comment type="caution">
    <text evidence="2">The sequence shown here is derived from an EMBL/GenBank/DDBJ whole genome shotgun (WGS) entry which is preliminary data.</text>
</comment>
<proteinExistence type="predicted"/>
<dbReference type="SUPFAM" id="SSF55729">
    <property type="entry name" value="Acyl-CoA N-acyltransferases (Nat)"/>
    <property type="match status" value="1"/>
</dbReference>
<dbReference type="InterPro" id="IPR016181">
    <property type="entry name" value="Acyl_CoA_acyltransferase"/>
</dbReference>
<dbReference type="EC" id="2.3.-.-" evidence="2"/>
<keyword evidence="3" id="KW-1185">Reference proteome</keyword>
<dbReference type="EMBL" id="JBHSEC010000004">
    <property type="protein sequence ID" value="MFC4409654.1"/>
    <property type="molecule type" value="Genomic_DNA"/>
</dbReference>
<reference evidence="3" key="1">
    <citation type="journal article" date="2019" name="Int. J. Syst. Evol. Microbiol.">
        <title>The Global Catalogue of Microorganisms (GCM) 10K type strain sequencing project: providing services to taxonomists for standard genome sequencing and annotation.</title>
        <authorList>
            <consortium name="The Broad Institute Genomics Platform"/>
            <consortium name="The Broad Institute Genome Sequencing Center for Infectious Disease"/>
            <person name="Wu L."/>
            <person name="Ma J."/>
        </authorList>
    </citation>
    <scope>NUCLEOTIDE SEQUENCE [LARGE SCALE GENOMIC DNA]</scope>
    <source>
        <strain evidence="3">CCUG 59778</strain>
    </source>
</reference>
<organism evidence="2 3">
    <name type="scientific">Chungangia koreensis</name>
    <dbReference type="NCBI Taxonomy" id="752657"/>
    <lineage>
        <taxon>Bacteria</taxon>
        <taxon>Bacillati</taxon>
        <taxon>Bacillota</taxon>
        <taxon>Bacilli</taxon>
        <taxon>Lactobacillales</taxon>
        <taxon>Chungangia</taxon>
    </lineage>
</organism>
<protein>
    <submittedName>
        <fullName evidence="2">GNAT family N-acetyltransferase</fullName>
        <ecNumber evidence="2">2.3.-.-</ecNumber>
    </submittedName>
</protein>
<keyword evidence="2" id="KW-0012">Acyltransferase</keyword>
<evidence type="ECO:0000259" key="1">
    <source>
        <dbReference type="PROSITE" id="PS51186"/>
    </source>
</evidence>
<evidence type="ECO:0000313" key="3">
    <source>
        <dbReference type="Proteomes" id="UP001595817"/>
    </source>
</evidence>
<dbReference type="GO" id="GO:0016746">
    <property type="term" value="F:acyltransferase activity"/>
    <property type="evidence" value="ECO:0007669"/>
    <property type="project" value="UniProtKB-KW"/>
</dbReference>
<feature type="domain" description="N-acetyltransferase" evidence="1">
    <location>
        <begin position="3"/>
        <end position="169"/>
    </location>
</feature>
<dbReference type="PROSITE" id="PS51186">
    <property type="entry name" value="GNAT"/>
    <property type="match status" value="1"/>
</dbReference>
<accession>A0ABV8X3C7</accession>
<sequence length="169" mass="19586">MKSEIYCILKNGDETMKLIKDENPMWDDNKKTIVEEGPFNLKNPEIGSPLEEEWWKLIDMDQNVLGYGWITMENNDFEISVAIHKNHQELGLGTYILGELEQIAKNRGFKATVSVVRKKNDNSESIINWLCRKNYISHWLGIKGMEPKSKEFAINVVKKSDITLIKNLE</sequence>
<dbReference type="Gene3D" id="3.40.630.30">
    <property type="match status" value="1"/>
</dbReference>